<sequence>MEWQVILALVLGIPAILLPVAFVWYLNVSGLYQVVRDARQRQKRRIAHESGAVAKRHAALT</sequence>
<name>X0XKN3_9ZZZZ</name>
<dbReference type="EMBL" id="BARS01037369">
    <property type="protein sequence ID" value="GAG25511.1"/>
    <property type="molecule type" value="Genomic_DNA"/>
</dbReference>
<evidence type="ECO:0000256" key="1">
    <source>
        <dbReference type="SAM" id="Phobius"/>
    </source>
</evidence>
<dbReference type="AlphaFoldDB" id="X0XKN3"/>
<reference evidence="2" key="1">
    <citation type="journal article" date="2014" name="Front. Microbiol.">
        <title>High frequency of phylogenetically diverse reductive dehalogenase-homologous genes in deep subseafloor sedimentary metagenomes.</title>
        <authorList>
            <person name="Kawai M."/>
            <person name="Futagami T."/>
            <person name="Toyoda A."/>
            <person name="Takaki Y."/>
            <person name="Nishi S."/>
            <person name="Hori S."/>
            <person name="Arai W."/>
            <person name="Tsubouchi T."/>
            <person name="Morono Y."/>
            <person name="Uchiyama I."/>
            <person name="Ito T."/>
            <person name="Fujiyama A."/>
            <person name="Inagaki F."/>
            <person name="Takami H."/>
        </authorList>
    </citation>
    <scope>NUCLEOTIDE SEQUENCE</scope>
    <source>
        <strain evidence="2">Expedition CK06-06</strain>
    </source>
</reference>
<organism evidence="2">
    <name type="scientific">marine sediment metagenome</name>
    <dbReference type="NCBI Taxonomy" id="412755"/>
    <lineage>
        <taxon>unclassified sequences</taxon>
        <taxon>metagenomes</taxon>
        <taxon>ecological metagenomes</taxon>
    </lineage>
</organism>
<accession>X0XKN3</accession>
<proteinExistence type="predicted"/>
<gene>
    <name evidence="2" type="ORF">S01H1_57309</name>
</gene>
<feature type="transmembrane region" description="Helical" evidence="1">
    <location>
        <begin position="6"/>
        <end position="35"/>
    </location>
</feature>
<comment type="caution">
    <text evidence="2">The sequence shown here is derived from an EMBL/GenBank/DDBJ whole genome shotgun (WGS) entry which is preliminary data.</text>
</comment>
<keyword evidence="1" id="KW-0812">Transmembrane</keyword>
<protein>
    <submittedName>
        <fullName evidence="2">Uncharacterized protein</fullName>
    </submittedName>
</protein>
<keyword evidence="1" id="KW-0472">Membrane</keyword>
<evidence type="ECO:0000313" key="2">
    <source>
        <dbReference type="EMBL" id="GAG25511.1"/>
    </source>
</evidence>
<keyword evidence="1" id="KW-1133">Transmembrane helix</keyword>